<dbReference type="PATRIC" id="fig|1191523.3.peg.562"/>
<dbReference type="EMBL" id="CP003557">
    <property type="protein sequence ID" value="AFN73782.1"/>
    <property type="molecule type" value="Genomic_DNA"/>
</dbReference>
<dbReference type="PROSITE" id="PS50994">
    <property type="entry name" value="INTEGRASE"/>
    <property type="match status" value="1"/>
</dbReference>
<accession>I6YTA5</accession>
<dbReference type="Pfam" id="PF13276">
    <property type="entry name" value="HTH_21"/>
    <property type="match status" value="1"/>
</dbReference>
<proteinExistence type="predicted"/>
<protein>
    <submittedName>
        <fullName evidence="2">Integrase catalytic region</fullName>
    </submittedName>
</protein>
<dbReference type="eggNOG" id="COG2801">
    <property type="taxonomic scope" value="Bacteria"/>
</dbReference>
<dbReference type="KEGG" id="mro:MROS_0539"/>
<dbReference type="Gene3D" id="3.30.420.10">
    <property type="entry name" value="Ribonuclease H-like superfamily/Ribonuclease H"/>
    <property type="match status" value="1"/>
</dbReference>
<evidence type="ECO:0000259" key="1">
    <source>
        <dbReference type="PROSITE" id="PS50994"/>
    </source>
</evidence>
<dbReference type="Pfam" id="PF00665">
    <property type="entry name" value="rve"/>
    <property type="match status" value="1"/>
</dbReference>
<evidence type="ECO:0000313" key="3">
    <source>
        <dbReference type="Proteomes" id="UP000009011"/>
    </source>
</evidence>
<dbReference type="PANTHER" id="PTHR46889">
    <property type="entry name" value="TRANSPOSASE INSF FOR INSERTION SEQUENCE IS3B-RELATED"/>
    <property type="match status" value="1"/>
</dbReference>
<keyword evidence="3" id="KW-1185">Reference proteome</keyword>
<dbReference type="InterPro" id="IPR050900">
    <property type="entry name" value="Transposase_IS3/IS150/IS904"/>
</dbReference>
<organism evidence="2 3">
    <name type="scientific">Melioribacter roseus (strain DSM 23840 / JCM 17771 / VKM B-2668 / P3M-2)</name>
    <dbReference type="NCBI Taxonomy" id="1191523"/>
    <lineage>
        <taxon>Bacteria</taxon>
        <taxon>Pseudomonadati</taxon>
        <taxon>Ignavibacteriota</taxon>
        <taxon>Ignavibacteria</taxon>
        <taxon>Ignavibacteriales</taxon>
        <taxon>Melioribacteraceae</taxon>
        <taxon>Melioribacter</taxon>
    </lineage>
</organism>
<reference evidence="2 3" key="1">
    <citation type="journal article" date="2013" name="PLoS ONE">
        <title>Genomic analysis of Melioribacter roseus, facultatively anaerobic organotrophic bacterium representing a novel deep lineage within Bacteriodetes/Chlorobi group.</title>
        <authorList>
            <person name="Kadnikov V.V."/>
            <person name="Mardanov A.V."/>
            <person name="Podosokorskaya O.A."/>
            <person name="Gavrilov S.N."/>
            <person name="Kublanov I.V."/>
            <person name="Beletsky A.V."/>
            <person name="Bonch-Osmolovskaya E.A."/>
            <person name="Ravin N.V."/>
        </authorList>
    </citation>
    <scope>NUCLEOTIDE SEQUENCE [LARGE SCALE GENOMIC DNA]</scope>
    <source>
        <strain evidence="3">JCM 17771 / P3M-2</strain>
    </source>
</reference>
<dbReference type="STRING" id="1191523.MROS_0539"/>
<evidence type="ECO:0000313" key="2">
    <source>
        <dbReference type="EMBL" id="AFN73782.1"/>
    </source>
</evidence>
<name>I6YTA5_MELRP</name>
<dbReference type="Pfam" id="PF13333">
    <property type="entry name" value="rve_2"/>
    <property type="match status" value="1"/>
</dbReference>
<dbReference type="GO" id="GO:0015074">
    <property type="term" value="P:DNA integration"/>
    <property type="evidence" value="ECO:0007669"/>
    <property type="project" value="InterPro"/>
</dbReference>
<dbReference type="HOGENOM" id="CLU_027402_4_2_10"/>
<dbReference type="AlphaFoldDB" id="I6YTA5"/>
<dbReference type="GO" id="GO:0003676">
    <property type="term" value="F:nucleic acid binding"/>
    <property type="evidence" value="ECO:0007669"/>
    <property type="project" value="InterPro"/>
</dbReference>
<dbReference type="InterPro" id="IPR048020">
    <property type="entry name" value="Transpos_IS3"/>
</dbReference>
<feature type="domain" description="Integrase catalytic" evidence="1">
    <location>
        <begin position="119"/>
        <end position="282"/>
    </location>
</feature>
<dbReference type="SUPFAM" id="SSF53098">
    <property type="entry name" value="Ribonuclease H-like"/>
    <property type="match status" value="1"/>
</dbReference>
<dbReference type="InterPro" id="IPR036397">
    <property type="entry name" value="RNaseH_sf"/>
</dbReference>
<dbReference type="InterPro" id="IPR025948">
    <property type="entry name" value="HTH-like_dom"/>
</dbReference>
<sequence>MFIKENRRNYPLELMCRVLRVSRSGYYNWLKRKLSSREIEERKLLEIIRFHYNRSDGRYGSPRITASIRRNGIIVNRKKVARLMRLHNIRAKMKKRYKSTTRQNRKAEVSENLVKGNFRSEEKDKVWTSDITYLWTSEGWLYLAVIMDIYSRKIVGWLVSQRLTAEIINRALRIAIMHRNPPAGLIFHSDRGSQYTSKSFREQLKSYQMKQSMSSSGNCYDNAITESFFHTLKTELVNFEKYETRDEARQSIFRYIEIFYNRQRLHSALGYLSPVEFEEKNKEEIKERVA</sequence>
<dbReference type="NCBIfam" id="NF033516">
    <property type="entry name" value="transpos_IS3"/>
    <property type="match status" value="1"/>
</dbReference>
<dbReference type="InterPro" id="IPR012337">
    <property type="entry name" value="RNaseH-like_sf"/>
</dbReference>
<dbReference type="InterPro" id="IPR001584">
    <property type="entry name" value="Integrase_cat-core"/>
</dbReference>
<gene>
    <name evidence="2" type="ordered locus">MROS_0539</name>
</gene>
<dbReference type="PANTHER" id="PTHR46889:SF4">
    <property type="entry name" value="TRANSPOSASE INSO FOR INSERTION SEQUENCE ELEMENT IS911B-RELATED"/>
    <property type="match status" value="1"/>
</dbReference>
<dbReference type="Proteomes" id="UP000009011">
    <property type="component" value="Chromosome"/>
</dbReference>